<keyword evidence="2" id="KW-1185">Reference proteome</keyword>
<organism evidence="1 2">
    <name type="scientific">Paspalum notatum var. saurae</name>
    <dbReference type="NCBI Taxonomy" id="547442"/>
    <lineage>
        <taxon>Eukaryota</taxon>
        <taxon>Viridiplantae</taxon>
        <taxon>Streptophyta</taxon>
        <taxon>Embryophyta</taxon>
        <taxon>Tracheophyta</taxon>
        <taxon>Spermatophyta</taxon>
        <taxon>Magnoliopsida</taxon>
        <taxon>Liliopsida</taxon>
        <taxon>Poales</taxon>
        <taxon>Poaceae</taxon>
        <taxon>PACMAD clade</taxon>
        <taxon>Panicoideae</taxon>
        <taxon>Andropogonodae</taxon>
        <taxon>Paspaleae</taxon>
        <taxon>Paspalinae</taxon>
        <taxon>Paspalum</taxon>
    </lineage>
</organism>
<proteinExistence type="predicted"/>
<accession>A0AAQ3TXD8</accession>
<dbReference type="Proteomes" id="UP001341281">
    <property type="component" value="Chromosome 06"/>
</dbReference>
<name>A0AAQ3TXD8_PASNO</name>
<dbReference type="AlphaFoldDB" id="A0AAQ3TXD8"/>
<sequence length="88" mass="9770">MEVDYAEKVLDQAAMKICNDTFSNLRLQTGHPLFEDQPGPYKALCELKAVETWTVDDILVKNPCFLLSRLAAMDSQSFSAISSACIVL</sequence>
<dbReference type="EMBL" id="CP144750">
    <property type="protein sequence ID" value="WVZ81094.1"/>
    <property type="molecule type" value="Genomic_DNA"/>
</dbReference>
<evidence type="ECO:0000313" key="1">
    <source>
        <dbReference type="EMBL" id="WVZ81094.1"/>
    </source>
</evidence>
<protein>
    <submittedName>
        <fullName evidence="1">Uncharacterized protein</fullName>
    </submittedName>
</protein>
<gene>
    <name evidence="1" type="ORF">U9M48_028513</name>
</gene>
<reference evidence="1 2" key="1">
    <citation type="submission" date="2024-02" db="EMBL/GenBank/DDBJ databases">
        <title>High-quality chromosome-scale genome assembly of Pensacola bahiagrass (Paspalum notatum Flugge var. saurae).</title>
        <authorList>
            <person name="Vega J.M."/>
            <person name="Podio M."/>
            <person name="Orjuela J."/>
            <person name="Siena L.A."/>
            <person name="Pessino S.C."/>
            <person name="Combes M.C."/>
            <person name="Mariac C."/>
            <person name="Albertini E."/>
            <person name="Pupilli F."/>
            <person name="Ortiz J.P.A."/>
            <person name="Leblanc O."/>
        </authorList>
    </citation>
    <scope>NUCLEOTIDE SEQUENCE [LARGE SCALE GENOMIC DNA]</scope>
    <source>
        <strain evidence="1">R1</strain>
        <tissue evidence="1">Leaf</tissue>
    </source>
</reference>
<evidence type="ECO:0000313" key="2">
    <source>
        <dbReference type="Proteomes" id="UP001341281"/>
    </source>
</evidence>